<accession>A0ABV0A980</accession>
<comment type="caution">
    <text evidence="2">The sequence shown here is derived from an EMBL/GenBank/DDBJ whole genome shotgun (WGS) entry which is preliminary data.</text>
</comment>
<reference evidence="2 3" key="1">
    <citation type="journal article" date="2023" name="PLoS ONE">
        <title>Complete genome assembly of Hawai'i environmental nontuberculous mycobacteria reveals unexpected co-isolation with methylobacteria.</title>
        <authorList>
            <person name="Hendrix J."/>
            <person name="Epperson L.E."/>
            <person name="Tong E.I."/>
            <person name="Chan Y.L."/>
            <person name="Hasan N.A."/>
            <person name="Dawrs S.N."/>
            <person name="Norton G.J."/>
            <person name="Virdi R."/>
            <person name="Crooks J.L."/>
            <person name="Chan E.D."/>
            <person name="Honda J.R."/>
            <person name="Strong M."/>
        </authorList>
    </citation>
    <scope>NUCLEOTIDE SEQUENCE [LARGE SCALE GENOMIC DNA]</scope>
    <source>
        <strain evidence="2 3">NJH_HI04-1</strain>
    </source>
</reference>
<dbReference type="Proteomes" id="UP001407347">
    <property type="component" value="Unassembled WGS sequence"/>
</dbReference>
<dbReference type="Pfam" id="PF10547">
    <property type="entry name" value="P22_AR_N"/>
    <property type="match status" value="1"/>
</dbReference>
<proteinExistence type="predicted"/>
<organism evidence="2 3">
    <name type="scientific">Methylobacterium ajmalii</name>
    <dbReference type="NCBI Taxonomy" id="2738439"/>
    <lineage>
        <taxon>Bacteria</taxon>
        <taxon>Pseudomonadati</taxon>
        <taxon>Pseudomonadota</taxon>
        <taxon>Alphaproteobacteria</taxon>
        <taxon>Hyphomicrobiales</taxon>
        <taxon>Methylobacteriaceae</taxon>
        <taxon>Methylobacterium</taxon>
    </lineage>
</organism>
<protein>
    <submittedName>
        <fullName evidence="2">Phage antirepressor N-terminal domain-containing protein</fullName>
    </submittedName>
</protein>
<evidence type="ECO:0000313" key="2">
    <source>
        <dbReference type="EMBL" id="MEN3239019.1"/>
    </source>
</evidence>
<name>A0ABV0A980_9HYPH</name>
<dbReference type="RefSeq" id="WP_346013965.1">
    <property type="nucleotide sequence ID" value="NZ_JAQYXP010000012.1"/>
</dbReference>
<dbReference type="PRINTS" id="PR01994">
    <property type="entry name" value="ANTIREPRESSR"/>
</dbReference>
<gene>
    <name evidence="2" type="ORF">PUR29_36900</name>
</gene>
<dbReference type="EMBL" id="JAQYXP010000012">
    <property type="protein sequence ID" value="MEN3239019.1"/>
    <property type="molecule type" value="Genomic_DNA"/>
</dbReference>
<feature type="domain" description="Antirepressor protein ant N-terminal" evidence="1">
    <location>
        <begin position="6"/>
        <end position="113"/>
    </location>
</feature>
<keyword evidence="3" id="KW-1185">Reference proteome</keyword>
<sequence length="267" mass="29584">MSALVTVDFRGDTLFAVERDDGVFVAIKPICDRLGLAWHKQRERINRDPLLREGVFETKIPSPGGIQETVCLALRLINGWLFGISVNHVKPEMREHVLAYQRECYETLADRFLGPRAGAQPSAASLEPGQDTEYRRRLDTVSEARRLYGSARARLLYERLGLPEVPELPPGYISEAAERIFAADAFAVALDAFARARAPWTGTPRALRAALNAEASPAARAARTWPGTDQALGNALKRMTPDLRARGILVGRRHSGERFITLALAEE</sequence>
<evidence type="ECO:0000313" key="3">
    <source>
        <dbReference type="Proteomes" id="UP001407347"/>
    </source>
</evidence>
<evidence type="ECO:0000259" key="1">
    <source>
        <dbReference type="Pfam" id="PF10547"/>
    </source>
</evidence>
<dbReference type="InterPro" id="IPR018875">
    <property type="entry name" value="Antirepressor_Ant_N"/>
</dbReference>